<sequence length="80" mass="8912">MSPYDPRPEGLNTDPAPPSVVETLKPLRRCAAGRDGECWHAASRRLPVAIAHLIPETRMPDHKTVTFDASQWQLVPKKVT</sequence>
<dbReference type="Proteomes" id="UP000270216">
    <property type="component" value="Unassembled WGS sequence"/>
</dbReference>
<proteinExistence type="predicted"/>
<comment type="caution">
    <text evidence="2">The sequence shown here is derived from an EMBL/GenBank/DDBJ whole genome shotgun (WGS) entry which is preliminary data.</text>
</comment>
<feature type="non-terminal residue" evidence="2">
    <location>
        <position position="80"/>
    </location>
</feature>
<organism evidence="2 3">
    <name type="scientific">Pandoraea apista</name>
    <dbReference type="NCBI Taxonomy" id="93218"/>
    <lineage>
        <taxon>Bacteria</taxon>
        <taxon>Pseudomonadati</taxon>
        <taxon>Pseudomonadota</taxon>
        <taxon>Betaproteobacteria</taxon>
        <taxon>Burkholderiales</taxon>
        <taxon>Burkholderiaceae</taxon>
        <taxon>Pandoraea</taxon>
    </lineage>
</organism>
<feature type="region of interest" description="Disordered" evidence="1">
    <location>
        <begin position="1"/>
        <end position="20"/>
    </location>
</feature>
<gene>
    <name evidence="2" type="ORF">EJE83_18065</name>
</gene>
<evidence type="ECO:0000256" key="1">
    <source>
        <dbReference type="SAM" id="MobiDB-lite"/>
    </source>
</evidence>
<evidence type="ECO:0000313" key="2">
    <source>
        <dbReference type="EMBL" id="RSK77893.1"/>
    </source>
</evidence>
<keyword evidence="3" id="KW-1185">Reference proteome</keyword>
<reference evidence="2 3" key="1">
    <citation type="submission" date="2018-12" db="EMBL/GenBank/DDBJ databases">
        <title>Whole genome sequence of a Pandoraea apista isolate from a patient with cystic fibrosis.</title>
        <authorList>
            <person name="Kenna D.T."/>
            <person name="Turton J.F."/>
        </authorList>
    </citation>
    <scope>NUCLEOTIDE SEQUENCE [LARGE SCALE GENOMIC DNA]</scope>
    <source>
        <strain evidence="2 3">Pa13324</strain>
    </source>
</reference>
<evidence type="ECO:0000313" key="3">
    <source>
        <dbReference type="Proteomes" id="UP000270216"/>
    </source>
</evidence>
<accession>A0ABX9ZLG8</accession>
<dbReference type="EMBL" id="RWHX01000036">
    <property type="protein sequence ID" value="RSK77893.1"/>
    <property type="molecule type" value="Genomic_DNA"/>
</dbReference>
<dbReference type="RefSeq" id="WP_148103574.1">
    <property type="nucleotide sequence ID" value="NZ_RWHX01000036.1"/>
</dbReference>
<name>A0ABX9ZLG8_9BURK</name>
<protein>
    <recommendedName>
        <fullName evidence="4">HNH endonuclease</fullName>
    </recommendedName>
</protein>
<evidence type="ECO:0008006" key="4">
    <source>
        <dbReference type="Google" id="ProtNLM"/>
    </source>
</evidence>